<dbReference type="GO" id="GO:0003677">
    <property type="term" value="F:DNA binding"/>
    <property type="evidence" value="ECO:0007669"/>
    <property type="project" value="UniProtKB-KW"/>
</dbReference>
<reference evidence="5 6" key="1">
    <citation type="submission" date="2018-06" db="EMBL/GenBank/DDBJ databases">
        <title>Chryseolinea flavus sp. nov., a member of the phylum Bacteroidetes isolated from soil.</title>
        <authorList>
            <person name="Li Y."/>
            <person name="Wang J."/>
        </authorList>
    </citation>
    <scope>NUCLEOTIDE SEQUENCE [LARGE SCALE GENOMIC DNA]</scope>
    <source>
        <strain evidence="5 6">SDU1-6</strain>
    </source>
</reference>
<dbReference type="InterPro" id="IPR011991">
    <property type="entry name" value="ArsR-like_HTH"/>
</dbReference>
<accession>A0A364Y5X0</accession>
<keyword evidence="6" id="KW-1185">Reference proteome</keyword>
<keyword evidence="1" id="KW-0805">Transcription regulation</keyword>
<keyword evidence="2" id="KW-0238">DNA-binding</keyword>
<evidence type="ECO:0000256" key="1">
    <source>
        <dbReference type="ARBA" id="ARBA00023015"/>
    </source>
</evidence>
<sequence>MLTREGCPKNVLAIKDALEALEGKWKLLILFSLASEPKRFKQLTKEVYGITDKTLSKELKSLEANKLITRAVFDSFPPTVEYSITAHGKSLERLMDELHRWGLLHRKKIFGK</sequence>
<evidence type="ECO:0000313" key="5">
    <source>
        <dbReference type="EMBL" id="RAW02269.1"/>
    </source>
</evidence>
<evidence type="ECO:0000259" key="4">
    <source>
        <dbReference type="PROSITE" id="PS51118"/>
    </source>
</evidence>
<feature type="domain" description="HTH hxlR-type" evidence="4">
    <location>
        <begin position="7"/>
        <end position="110"/>
    </location>
</feature>
<dbReference type="OrthoDB" id="769662at2"/>
<dbReference type="PANTHER" id="PTHR33204">
    <property type="entry name" value="TRANSCRIPTIONAL REGULATOR, MARR FAMILY"/>
    <property type="match status" value="1"/>
</dbReference>
<keyword evidence="3" id="KW-0804">Transcription</keyword>
<organism evidence="5 6">
    <name type="scientific">Pseudochryseolinea flava</name>
    <dbReference type="NCBI Taxonomy" id="2059302"/>
    <lineage>
        <taxon>Bacteria</taxon>
        <taxon>Pseudomonadati</taxon>
        <taxon>Bacteroidota</taxon>
        <taxon>Cytophagia</taxon>
        <taxon>Cytophagales</taxon>
        <taxon>Fulvivirgaceae</taxon>
        <taxon>Pseudochryseolinea</taxon>
    </lineage>
</organism>
<gene>
    <name evidence="5" type="ORF">DQQ10_06945</name>
</gene>
<evidence type="ECO:0000256" key="2">
    <source>
        <dbReference type="ARBA" id="ARBA00023125"/>
    </source>
</evidence>
<evidence type="ECO:0000313" key="6">
    <source>
        <dbReference type="Proteomes" id="UP000251889"/>
    </source>
</evidence>
<comment type="caution">
    <text evidence="5">The sequence shown here is derived from an EMBL/GenBank/DDBJ whole genome shotgun (WGS) entry which is preliminary data.</text>
</comment>
<dbReference type="InterPro" id="IPR002577">
    <property type="entry name" value="HTH_HxlR"/>
</dbReference>
<dbReference type="CDD" id="cd00090">
    <property type="entry name" value="HTH_ARSR"/>
    <property type="match status" value="1"/>
</dbReference>
<dbReference type="InterPro" id="IPR036388">
    <property type="entry name" value="WH-like_DNA-bd_sf"/>
</dbReference>
<dbReference type="RefSeq" id="WP_112746092.1">
    <property type="nucleotide sequence ID" value="NZ_QMFY01000002.1"/>
</dbReference>
<protein>
    <submittedName>
        <fullName evidence="5">Transcriptional regulator</fullName>
    </submittedName>
</protein>
<dbReference type="Proteomes" id="UP000251889">
    <property type="component" value="Unassembled WGS sequence"/>
</dbReference>
<dbReference type="GO" id="GO:0006355">
    <property type="term" value="P:regulation of DNA-templated transcription"/>
    <property type="evidence" value="ECO:0007669"/>
    <property type="project" value="UniProtKB-ARBA"/>
</dbReference>
<dbReference type="SUPFAM" id="SSF46785">
    <property type="entry name" value="Winged helix' DNA-binding domain"/>
    <property type="match status" value="1"/>
</dbReference>
<dbReference type="PROSITE" id="PS51118">
    <property type="entry name" value="HTH_HXLR"/>
    <property type="match status" value="1"/>
</dbReference>
<name>A0A364Y5X0_9BACT</name>
<proteinExistence type="predicted"/>
<dbReference type="Gene3D" id="1.10.10.10">
    <property type="entry name" value="Winged helix-like DNA-binding domain superfamily/Winged helix DNA-binding domain"/>
    <property type="match status" value="1"/>
</dbReference>
<evidence type="ECO:0000256" key="3">
    <source>
        <dbReference type="ARBA" id="ARBA00023163"/>
    </source>
</evidence>
<dbReference type="EMBL" id="QMFY01000002">
    <property type="protein sequence ID" value="RAW02269.1"/>
    <property type="molecule type" value="Genomic_DNA"/>
</dbReference>
<dbReference type="AlphaFoldDB" id="A0A364Y5X0"/>
<dbReference type="Pfam" id="PF01638">
    <property type="entry name" value="HxlR"/>
    <property type="match status" value="1"/>
</dbReference>
<dbReference type="InterPro" id="IPR036390">
    <property type="entry name" value="WH_DNA-bd_sf"/>
</dbReference>